<evidence type="ECO:0000256" key="1">
    <source>
        <dbReference type="HAMAP-Rule" id="MF_02088"/>
    </source>
</evidence>
<evidence type="ECO:0000313" key="2">
    <source>
        <dbReference type="EMBL" id="SEA20811.1"/>
    </source>
</evidence>
<dbReference type="OrthoDB" id="9805479at2"/>
<dbReference type="Pfam" id="PF02592">
    <property type="entry name" value="Vut_1"/>
    <property type="match status" value="1"/>
</dbReference>
<keyword evidence="3" id="KW-1185">Reference proteome</keyword>
<dbReference type="GO" id="GO:0022857">
    <property type="term" value="F:transmembrane transporter activity"/>
    <property type="evidence" value="ECO:0007669"/>
    <property type="project" value="UniProtKB-UniRule"/>
</dbReference>
<comment type="function">
    <text evidence="1">Involved in the import of queuosine (Q) precursors, required for Q precursor salvage.</text>
</comment>
<accession>A0A1H3ZBR3</accession>
<feature type="transmembrane region" description="Helical" evidence="1">
    <location>
        <begin position="90"/>
        <end position="109"/>
    </location>
</feature>
<feature type="transmembrane region" description="Helical" evidence="1">
    <location>
        <begin position="12"/>
        <end position="36"/>
    </location>
</feature>
<organism evidence="2 3">
    <name type="scientific">Arachidicoccus rhizosphaerae</name>
    <dbReference type="NCBI Taxonomy" id="551991"/>
    <lineage>
        <taxon>Bacteria</taxon>
        <taxon>Pseudomonadati</taxon>
        <taxon>Bacteroidota</taxon>
        <taxon>Chitinophagia</taxon>
        <taxon>Chitinophagales</taxon>
        <taxon>Chitinophagaceae</taxon>
        <taxon>Arachidicoccus</taxon>
    </lineage>
</organism>
<protein>
    <recommendedName>
        <fullName evidence="1">Probable queuosine precursor transporter</fullName>
        <shortName evidence="1">Q precursor transporter</shortName>
    </recommendedName>
</protein>
<feature type="transmembrane region" description="Helical" evidence="1">
    <location>
        <begin position="174"/>
        <end position="198"/>
    </location>
</feature>
<sequence length="273" mass="30639">MINRFLKDRPSKLFIGFTAFFVANALIAECIGGKIFSLEKVFGFAPANLTLFGESGLSFTLTCGVLLWPLEFVITDIVNEFFGPKAVRRISYTAIILIAYAFLMFYLSIHIPAADFWVGSGKQKGIDNMQNAFNGIFGQGMWIILGSLVAFLFSQLVDVYVFQKIKKRTGDKMIWLRATGSTLVSQLVDSYIVLIIAFKIGNNWAWSLVLAIGVMNYIYKFVVAIIMTPVIIYVEKWIERYVGKETAHKMRLSAMGQEIDLQDDGFENIPTAG</sequence>
<feature type="transmembrane region" description="Helical" evidence="1">
    <location>
        <begin position="141"/>
        <end position="162"/>
    </location>
</feature>
<gene>
    <name evidence="2" type="ORF">SAMN05192529_110125</name>
</gene>
<dbReference type="PANTHER" id="PTHR34300:SF2">
    <property type="entry name" value="QUEUOSINE PRECURSOR TRANSPORTER-RELATED"/>
    <property type="match status" value="1"/>
</dbReference>
<dbReference type="EMBL" id="FNQY01000010">
    <property type="protein sequence ID" value="SEA20811.1"/>
    <property type="molecule type" value="Genomic_DNA"/>
</dbReference>
<keyword evidence="1" id="KW-1133">Transmembrane helix</keyword>
<dbReference type="AlphaFoldDB" id="A0A1H3ZBR3"/>
<keyword evidence="1" id="KW-0472">Membrane</keyword>
<reference evidence="2 3" key="1">
    <citation type="submission" date="2016-10" db="EMBL/GenBank/DDBJ databases">
        <authorList>
            <person name="de Groot N.N."/>
        </authorList>
    </citation>
    <scope>NUCLEOTIDE SEQUENCE [LARGE SCALE GENOMIC DNA]</scope>
    <source>
        <strain evidence="2 3">Vu-144</strain>
    </source>
</reference>
<dbReference type="RefSeq" id="WP_091397694.1">
    <property type="nucleotide sequence ID" value="NZ_FNQY01000010.1"/>
</dbReference>
<comment type="subcellular location">
    <subcellularLocation>
        <location evidence="1">Cell membrane</location>
        <topology evidence="1">Multi-pass membrane protein</topology>
    </subcellularLocation>
</comment>
<feature type="transmembrane region" description="Helical" evidence="1">
    <location>
        <begin position="56"/>
        <end position="78"/>
    </location>
</feature>
<dbReference type="NCBIfam" id="TIGR00697">
    <property type="entry name" value="queuosine precursor transporter"/>
    <property type="match status" value="1"/>
</dbReference>
<dbReference type="InterPro" id="IPR003744">
    <property type="entry name" value="YhhQ"/>
</dbReference>
<keyword evidence="1" id="KW-1003">Cell membrane</keyword>
<name>A0A1H3ZBR3_9BACT</name>
<dbReference type="HAMAP" id="MF_02088">
    <property type="entry name" value="Q_prec_transport"/>
    <property type="match status" value="1"/>
</dbReference>
<dbReference type="GO" id="GO:0005886">
    <property type="term" value="C:plasma membrane"/>
    <property type="evidence" value="ECO:0007669"/>
    <property type="project" value="UniProtKB-SubCell"/>
</dbReference>
<dbReference type="STRING" id="551991.SAMN05192529_110125"/>
<dbReference type="PANTHER" id="PTHR34300">
    <property type="entry name" value="QUEUOSINE PRECURSOR TRANSPORTER-RELATED"/>
    <property type="match status" value="1"/>
</dbReference>
<keyword evidence="1" id="KW-0813">Transport</keyword>
<keyword evidence="1" id="KW-0812">Transmembrane</keyword>
<comment type="similarity">
    <text evidence="1">Belongs to the vitamin uptake transporter (VUT/ECF) (TC 2.A.88) family. Q precursor transporter subfamily.</text>
</comment>
<feature type="transmembrane region" description="Helical" evidence="1">
    <location>
        <begin position="204"/>
        <end position="234"/>
    </location>
</feature>
<dbReference type="Proteomes" id="UP000199041">
    <property type="component" value="Unassembled WGS sequence"/>
</dbReference>
<proteinExistence type="inferred from homology"/>
<evidence type="ECO:0000313" key="3">
    <source>
        <dbReference type="Proteomes" id="UP000199041"/>
    </source>
</evidence>